<evidence type="ECO:0000313" key="1">
    <source>
        <dbReference type="EMBL" id="SVD63889.1"/>
    </source>
</evidence>
<dbReference type="AlphaFoldDB" id="A0A382WZ56"/>
<protein>
    <submittedName>
        <fullName evidence="1">Uncharacterized protein</fullName>
    </submittedName>
</protein>
<proteinExistence type="predicted"/>
<reference evidence="1" key="1">
    <citation type="submission" date="2018-05" db="EMBL/GenBank/DDBJ databases">
        <authorList>
            <person name="Lanie J.A."/>
            <person name="Ng W.-L."/>
            <person name="Kazmierczak K.M."/>
            <person name="Andrzejewski T.M."/>
            <person name="Davidsen T.M."/>
            <person name="Wayne K.J."/>
            <person name="Tettelin H."/>
            <person name="Glass J.I."/>
            <person name="Rusch D."/>
            <person name="Podicherti R."/>
            <person name="Tsui H.-C.T."/>
            <person name="Winkler M.E."/>
        </authorList>
    </citation>
    <scope>NUCLEOTIDE SEQUENCE</scope>
</reference>
<name>A0A382WZ56_9ZZZZ</name>
<dbReference type="EMBL" id="UINC01163530">
    <property type="protein sequence ID" value="SVD63889.1"/>
    <property type="molecule type" value="Genomic_DNA"/>
</dbReference>
<organism evidence="1">
    <name type="scientific">marine metagenome</name>
    <dbReference type="NCBI Taxonomy" id="408172"/>
    <lineage>
        <taxon>unclassified sequences</taxon>
        <taxon>metagenomes</taxon>
        <taxon>ecological metagenomes</taxon>
    </lineage>
</organism>
<accession>A0A382WZ56</accession>
<gene>
    <name evidence="1" type="ORF">METZ01_LOCUS416743</name>
</gene>
<sequence length="35" mass="4256">MKAVQHGQMWRMHLYYWNSGYVSFAKYTMIPGIIF</sequence>